<proteinExistence type="inferred from homology"/>
<dbReference type="Pfam" id="PF01784">
    <property type="entry name" value="DUF34_NIF3"/>
    <property type="match status" value="1"/>
</dbReference>
<dbReference type="EMBL" id="QENZ01000004">
    <property type="protein sequence ID" value="PVX50951.1"/>
    <property type="molecule type" value="Genomic_DNA"/>
</dbReference>
<dbReference type="InterPro" id="IPR017221">
    <property type="entry name" value="DUF34/NIF3_bac"/>
</dbReference>
<evidence type="ECO:0000313" key="7">
    <source>
        <dbReference type="EMBL" id="PVX50951.1"/>
    </source>
</evidence>
<keyword evidence="8" id="KW-1185">Reference proteome</keyword>
<dbReference type="InterPro" id="IPR015867">
    <property type="entry name" value="N-reg_PII/ATP_PRibTrfase_C"/>
</dbReference>
<dbReference type="OrthoDB" id="9792792at2"/>
<feature type="binding site" evidence="6">
    <location>
        <position position="65"/>
    </location>
    <ligand>
        <name>a divalent metal cation</name>
        <dbReference type="ChEBI" id="CHEBI:60240"/>
        <label>1</label>
    </ligand>
</feature>
<evidence type="ECO:0000256" key="4">
    <source>
        <dbReference type="ARBA" id="ARBA00022723"/>
    </source>
</evidence>
<dbReference type="PANTHER" id="PTHR13799:SF14">
    <property type="entry name" value="GTP CYCLOHYDROLASE 1 TYPE 2 HOMOLOG"/>
    <property type="match status" value="1"/>
</dbReference>
<feature type="binding site" evidence="6">
    <location>
        <position position="66"/>
    </location>
    <ligand>
        <name>a divalent metal cation</name>
        <dbReference type="ChEBI" id="CHEBI:60240"/>
        <label>1</label>
    </ligand>
</feature>
<comment type="similarity">
    <text evidence="1 5">Belongs to the GTP cyclohydrolase I type 2/NIF3 family.</text>
</comment>
<dbReference type="PANTHER" id="PTHR13799">
    <property type="entry name" value="NGG1 INTERACTING FACTOR 3"/>
    <property type="match status" value="1"/>
</dbReference>
<dbReference type="RefSeq" id="WP_116496501.1">
    <property type="nucleotide sequence ID" value="NZ_QENZ01000004.1"/>
</dbReference>
<dbReference type="GO" id="GO:0046872">
    <property type="term" value="F:metal ion binding"/>
    <property type="evidence" value="ECO:0007669"/>
    <property type="project" value="UniProtKB-UniRule"/>
</dbReference>
<accession>A0A7L4UPA1</accession>
<evidence type="ECO:0000256" key="6">
    <source>
        <dbReference type="PIRSR" id="PIRSR602678-1"/>
    </source>
</evidence>
<reference evidence="7 8" key="1">
    <citation type="submission" date="2018-05" db="EMBL/GenBank/DDBJ databases">
        <title>Genomic Encyclopedia of Type Strains, Phase IV (KMG-IV): sequencing the most valuable type-strain genomes for metagenomic binning, comparative biology and taxonomic classification.</title>
        <authorList>
            <person name="Goeker M."/>
        </authorList>
    </citation>
    <scope>NUCLEOTIDE SEQUENCE [LARGE SCALE GENOMIC DNA]</scope>
    <source>
        <strain evidence="7 8">DSM 28579</strain>
    </source>
</reference>
<evidence type="ECO:0000313" key="8">
    <source>
        <dbReference type="Proteomes" id="UP000251835"/>
    </source>
</evidence>
<dbReference type="SUPFAM" id="SSF102705">
    <property type="entry name" value="NIF3 (NGG1p interacting factor 3)-like"/>
    <property type="match status" value="1"/>
</dbReference>
<protein>
    <recommendedName>
        <fullName evidence="3 5">GTP cyclohydrolase 1 type 2 homolog</fullName>
    </recommendedName>
</protein>
<evidence type="ECO:0000256" key="5">
    <source>
        <dbReference type="PIRNR" id="PIRNR037489"/>
    </source>
</evidence>
<feature type="binding site" evidence="6">
    <location>
        <position position="328"/>
    </location>
    <ligand>
        <name>a divalent metal cation</name>
        <dbReference type="ChEBI" id="CHEBI:60240"/>
        <label>1</label>
    </ligand>
</feature>
<evidence type="ECO:0000256" key="3">
    <source>
        <dbReference type="ARBA" id="ARBA00022112"/>
    </source>
</evidence>
<dbReference type="GO" id="GO:0005737">
    <property type="term" value="C:cytoplasm"/>
    <property type="evidence" value="ECO:0007669"/>
    <property type="project" value="TreeGrafter"/>
</dbReference>
<dbReference type="Gene3D" id="3.30.70.120">
    <property type="match status" value="1"/>
</dbReference>
<dbReference type="Proteomes" id="UP000251835">
    <property type="component" value="Unassembled WGS sequence"/>
</dbReference>
<dbReference type="PIRSF" id="PIRSF037489">
    <property type="entry name" value="UCP037489_NIF3_YqfO"/>
    <property type="match status" value="1"/>
</dbReference>
<dbReference type="Gene3D" id="3.40.1390.30">
    <property type="entry name" value="NIF3 (NGG1p interacting factor 3)-like"/>
    <property type="match status" value="1"/>
</dbReference>
<feature type="binding site" evidence="6">
    <location>
        <position position="332"/>
    </location>
    <ligand>
        <name>a divalent metal cation</name>
        <dbReference type="ChEBI" id="CHEBI:60240"/>
        <label>1</label>
    </ligand>
</feature>
<dbReference type="InterPro" id="IPR002678">
    <property type="entry name" value="DUF34/NIF3"/>
</dbReference>
<comment type="subunit">
    <text evidence="2">Homohexamer.</text>
</comment>
<sequence>MPTVKDICKIIEKLAPTSYQESYDNAGLLVGDADMELTGVLLSVDITEEVVEEAIANNANMVVAHHPIIFKGLKRLTGRNYVERTVIKAIQNNIALYASHTNLDSVQGGVNTKISEMLGLQDIHMLSTKKDNLLKLVSFVPVSHVETVNKALFSAGCGHIGNYDKCSFNTKGLGTFRALDGTTPYVGKQNELHKEEEIRTETILPRHLLSQAIATLKTAHPYEEVAYDIYELENEDPSVGIGCIGKLRESMPTKDFLEFVKDTFNLKVIRHTPLCKDKISTVAVCGGSGSFLLENAKRANADIFITGDFKYHDFFDADRQIIIADIGHYESERCSMEIFNELITENLPNFATTFTKLDTNPINYFL</sequence>
<evidence type="ECO:0000256" key="1">
    <source>
        <dbReference type="ARBA" id="ARBA00006964"/>
    </source>
</evidence>
<comment type="caution">
    <text evidence="7">The sequence shown here is derived from an EMBL/GenBank/DDBJ whole genome shotgun (WGS) entry which is preliminary data.</text>
</comment>
<evidence type="ECO:0000256" key="2">
    <source>
        <dbReference type="ARBA" id="ARBA00011643"/>
    </source>
</evidence>
<feature type="binding site" evidence="6">
    <location>
        <position position="104"/>
    </location>
    <ligand>
        <name>a divalent metal cation</name>
        <dbReference type="ChEBI" id="CHEBI:60240"/>
        <label>1</label>
    </ligand>
</feature>
<dbReference type="InterPro" id="IPR036069">
    <property type="entry name" value="DUF34/NIF3_sf"/>
</dbReference>
<name>A0A7L4UPA1_BALHA</name>
<keyword evidence="4 5" id="KW-0479">Metal-binding</keyword>
<dbReference type="FunFam" id="3.30.70.120:FF:000006">
    <property type="entry name" value="GTP cyclohydrolase 1 type 2 homolog"/>
    <property type="match status" value="1"/>
</dbReference>
<dbReference type="NCBIfam" id="TIGR00486">
    <property type="entry name" value="YbgI_SA1388"/>
    <property type="match status" value="1"/>
</dbReference>
<dbReference type="FunFam" id="3.40.1390.30:FF:000001">
    <property type="entry name" value="GTP cyclohydrolase 1 type 2"/>
    <property type="match status" value="1"/>
</dbReference>
<dbReference type="AlphaFoldDB" id="A0A7L4UPA1"/>
<gene>
    <name evidence="7" type="ORF">C7377_1281</name>
</gene>
<organism evidence="7 8">
    <name type="scientific">Balneicella halophila</name>
    <dbReference type="NCBI Taxonomy" id="1537566"/>
    <lineage>
        <taxon>Bacteria</taxon>
        <taxon>Pseudomonadati</taxon>
        <taxon>Bacteroidota</taxon>
        <taxon>Bacteroidia</taxon>
        <taxon>Bacteroidales</taxon>
        <taxon>Balneicellaceae</taxon>
        <taxon>Balneicella</taxon>
    </lineage>
</organism>